<evidence type="ECO:0000256" key="2">
    <source>
        <dbReference type="ARBA" id="ARBA00022475"/>
    </source>
</evidence>
<evidence type="ECO:0000313" key="11">
    <source>
        <dbReference type="Proteomes" id="UP000305778"/>
    </source>
</evidence>
<evidence type="ECO:0000256" key="3">
    <source>
        <dbReference type="ARBA" id="ARBA00022692"/>
    </source>
</evidence>
<dbReference type="InterPro" id="IPR043760">
    <property type="entry name" value="PycTM_dom"/>
</dbReference>
<feature type="transmembrane region" description="Helical" evidence="8">
    <location>
        <begin position="75"/>
        <end position="97"/>
    </location>
</feature>
<sequence length="98" mass="10602">MVLLAAAALLSIGVVTPRMRDGGVRQDWPDNFTYFGHLRLWEPDALAARLRGADPLTSLSRQIVAMSQIAWRKYVLVRLSLLIAAIGAACTVLAGLLG</sequence>
<keyword evidence="7 8" id="KW-0472">Membrane</keyword>
<protein>
    <recommendedName>
        <fullName evidence="9">Pycsar effector protein domain-containing protein</fullName>
    </recommendedName>
</protein>
<evidence type="ECO:0000256" key="1">
    <source>
        <dbReference type="ARBA" id="ARBA00004236"/>
    </source>
</evidence>
<name>A0A4U0RJ03_9ACTN</name>
<evidence type="ECO:0000256" key="5">
    <source>
        <dbReference type="ARBA" id="ARBA00022989"/>
    </source>
</evidence>
<evidence type="ECO:0000256" key="8">
    <source>
        <dbReference type="SAM" id="Phobius"/>
    </source>
</evidence>
<comment type="caution">
    <text evidence="10">The sequence shown here is derived from an EMBL/GenBank/DDBJ whole genome shotgun (WGS) entry which is preliminary data.</text>
</comment>
<keyword evidence="3 8" id="KW-0812">Transmembrane</keyword>
<proteinExistence type="predicted"/>
<dbReference type="GO" id="GO:0051607">
    <property type="term" value="P:defense response to virus"/>
    <property type="evidence" value="ECO:0007669"/>
    <property type="project" value="UniProtKB-KW"/>
</dbReference>
<dbReference type="AlphaFoldDB" id="A0A4U0RJ03"/>
<evidence type="ECO:0000259" key="9">
    <source>
        <dbReference type="Pfam" id="PF18967"/>
    </source>
</evidence>
<dbReference type="OrthoDB" id="3397489at2"/>
<dbReference type="Pfam" id="PF18967">
    <property type="entry name" value="PycTM"/>
    <property type="match status" value="1"/>
</dbReference>
<dbReference type="GO" id="GO:0005886">
    <property type="term" value="C:plasma membrane"/>
    <property type="evidence" value="ECO:0007669"/>
    <property type="project" value="UniProtKB-SubCell"/>
</dbReference>
<keyword evidence="2" id="KW-1003">Cell membrane</keyword>
<reference evidence="10 11" key="1">
    <citation type="submission" date="2019-04" db="EMBL/GenBank/DDBJ databases">
        <title>Streptomyces oryziradicis sp. nov., a novel actinomycete isolated from rhizosphere soil of rice (Oryza sativa L.).</title>
        <authorList>
            <person name="Li C."/>
        </authorList>
    </citation>
    <scope>NUCLEOTIDE SEQUENCE [LARGE SCALE GENOMIC DNA]</scope>
    <source>
        <strain evidence="10 11">NEAU-C40</strain>
    </source>
</reference>
<keyword evidence="11" id="KW-1185">Reference proteome</keyword>
<dbReference type="EMBL" id="SUMC01000190">
    <property type="protein sequence ID" value="TJZ95166.1"/>
    <property type="molecule type" value="Genomic_DNA"/>
</dbReference>
<dbReference type="Proteomes" id="UP000305778">
    <property type="component" value="Unassembled WGS sequence"/>
</dbReference>
<evidence type="ECO:0000313" key="10">
    <source>
        <dbReference type="EMBL" id="TJZ95166.1"/>
    </source>
</evidence>
<comment type="subcellular location">
    <subcellularLocation>
        <location evidence="1">Cell membrane</location>
    </subcellularLocation>
</comment>
<gene>
    <name evidence="10" type="ORF">FCI23_52510</name>
</gene>
<feature type="domain" description="Pycsar effector protein" evidence="9">
    <location>
        <begin position="2"/>
        <end position="95"/>
    </location>
</feature>
<keyword evidence="6" id="KW-0051">Antiviral defense</keyword>
<dbReference type="GO" id="GO:0000166">
    <property type="term" value="F:nucleotide binding"/>
    <property type="evidence" value="ECO:0007669"/>
    <property type="project" value="UniProtKB-KW"/>
</dbReference>
<evidence type="ECO:0000256" key="6">
    <source>
        <dbReference type="ARBA" id="ARBA00023118"/>
    </source>
</evidence>
<keyword evidence="5 8" id="KW-1133">Transmembrane helix</keyword>
<keyword evidence="4" id="KW-0547">Nucleotide-binding</keyword>
<evidence type="ECO:0000256" key="7">
    <source>
        <dbReference type="ARBA" id="ARBA00023136"/>
    </source>
</evidence>
<accession>A0A4U0RJ03</accession>
<organism evidence="10 11">
    <name type="scientific">Actinacidiphila oryziradicis</name>
    <dbReference type="NCBI Taxonomy" id="2571141"/>
    <lineage>
        <taxon>Bacteria</taxon>
        <taxon>Bacillati</taxon>
        <taxon>Actinomycetota</taxon>
        <taxon>Actinomycetes</taxon>
        <taxon>Kitasatosporales</taxon>
        <taxon>Streptomycetaceae</taxon>
        <taxon>Actinacidiphila</taxon>
    </lineage>
</organism>
<evidence type="ECO:0000256" key="4">
    <source>
        <dbReference type="ARBA" id="ARBA00022741"/>
    </source>
</evidence>